<proteinExistence type="predicted"/>
<dbReference type="EMBL" id="JANHOG010000636">
    <property type="protein sequence ID" value="KAJ3552635.1"/>
    <property type="molecule type" value="Genomic_DNA"/>
</dbReference>
<accession>A0ACC1T484</accession>
<name>A0ACC1T484_9APHY</name>
<evidence type="ECO:0000313" key="1">
    <source>
        <dbReference type="EMBL" id="KAJ3552635.1"/>
    </source>
</evidence>
<reference evidence="1" key="1">
    <citation type="submission" date="2022-07" db="EMBL/GenBank/DDBJ databases">
        <title>Genome Sequence of Phlebia brevispora.</title>
        <authorList>
            <person name="Buettner E."/>
        </authorList>
    </citation>
    <scope>NUCLEOTIDE SEQUENCE</scope>
    <source>
        <strain evidence="1">MPL23</strain>
    </source>
</reference>
<dbReference type="Proteomes" id="UP001148662">
    <property type="component" value="Unassembled WGS sequence"/>
</dbReference>
<organism evidence="1 2">
    <name type="scientific">Phlebia brevispora</name>
    <dbReference type="NCBI Taxonomy" id="194682"/>
    <lineage>
        <taxon>Eukaryota</taxon>
        <taxon>Fungi</taxon>
        <taxon>Dikarya</taxon>
        <taxon>Basidiomycota</taxon>
        <taxon>Agaricomycotina</taxon>
        <taxon>Agaricomycetes</taxon>
        <taxon>Polyporales</taxon>
        <taxon>Meruliaceae</taxon>
        <taxon>Phlebia</taxon>
    </lineage>
</organism>
<comment type="caution">
    <text evidence="1">The sequence shown here is derived from an EMBL/GenBank/DDBJ whole genome shotgun (WGS) entry which is preliminary data.</text>
</comment>
<sequence length="423" mass="47440">MCAQLVTCVISAVFDVIPELSWIGPVRDANEITSVDADRSIGITLMGTEEKASTSEGRWALVMVAHSINSIGVCSPWNRSGAFKSVESQKSEPPEHIMMNPQGQFSLQSLSDLYTARYTHAVPLAMLLYHYVLTLSDEIDLFWRRRWSIAQLLFFLIRSTRYLTATSTEAIFDKHVSPHIFRTAADMFALCAPILYSCKIWGRGILVASAVSVIYTVHAILILRLYGLYASKRLLYCLLTLFGFAFAAELYIAVRFTPTFLAVSLGPPIGSVCVTQDMTKLTFIWIPILIFEIVVFLLALYKGLQQVQQRAIYASQLMQIMLRDSFAYFLIIVAIDIVNLIVWIHVRATLRSVTWTFTTTLMSILGSQMMMNIRLEARLKTFDLDTLETFAVNTNSGSGLTFPQLSAYSPDLGSMEQVLTATH</sequence>
<evidence type="ECO:0000313" key="2">
    <source>
        <dbReference type="Proteomes" id="UP001148662"/>
    </source>
</evidence>
<gene>
    <name evidence="1" type="ORF">NM688_g4043</name>
</gene>
<keyword evidence="2" id="KW-1185">Reference proteome</keyword>
<protein>
    <submittedName>
        <fullName evidence="1">Uncharacterized protein</fullName>
    </submittedName>
</protein>